<dbReference type="OrthoDB" id="9803702at2"/>
<keyword evidence="3" id="KW-1185">Reference proteome</keyword>
<dbReference type="Pfam" id="PF10090">
    <property type="entry name" value="HPTransfase"/>
    <property type="match status" value="1"/>
</dbReference>
<dbReference type="KEGG" id="oar:OA238_c18650"/>
<dbReference type="eggNOG" id="COG5385">
    <property type="taxonomic scope" value="Bacteria"/>
</dbReference>
<sequence>MPNLNALIGSRICHDLINPLGAIGNGIELLGLAGVAAGPKMALVSESVENATAKIKFLRMAFGEAAQDQTVSRGEILSTLEAMARGGRLSYSWNVAGDPQRLEVRTALISVMCLETALPMGGDIEITLDQNRWTISAKHDRLTLDPDLWVPLSKGAYQNDLSASKVHFGLLPEMAIEAGRTLSLTHGVDWVTIGF</sequence>
<dbReference type="EMBL" id="CP003742">
    <property type="protein sequence ID" value="AGI71972.1"/>
    <property type="molecule type" value="Genomic_DNA"/>
</dbReference>
<dbReference type="Proteomes" id="UP000004688">
    <property type="component" value="Chromosome"/>
</dbReference>
<feature type="domain" description="Histidine phosphotransferase ChpT C-terminal" evidence="1">
    <location>
        <begin position="74"/>
        <end position="186"/>
    </location>
</feature>
<dbReference type="AlphaFoldDB" id="M9RII4"/>
<dbReference type="InterPro" id="IPR036890">
    <property type="entry name" value="HATPase_C_sf"/>
</dbReference>
<protein>
    <recommendedName>
        <fullName evidence="1">Histidine phosphotransferase ChpT C-terminal domain-containing protein</fullName>
    </recommendedName>
</protein>
<dbReference type="HOGENOM" id="CLU_086320_1_0_5"/>
<name>M9RII4_9RHOB</name>
<evidence type="ECO:0000259" key="1">
    <source>
        <dbReference type="Pfam" id="PF10090"/>
    </source>
</evidence>
<dbReference type="Gene3D" id="1.10.287.130">
    <property type="match status" value="1"/>
</dbReference>
<dbReference type="Gene3D" id="3.30.565.10">
    <property type="entry name" value="Histidine kinase-like ATPase, C-terminal domain"/>
    <property type="match status" value="1"/>
</dbReference>
<dbReference type="STRING" id="391616.OA238_c18650"/>
<accession>M9RII4</accession>
<evidence type="ECO:0000313" key="2">
    <source>
        <dbReference type="EMBL" id="AGI71972.1"/>
    </source>
</evidence>
<proteinExistence type="predicted"/>
<gene>
    <name evidence="2" type="ORF">OA238_c18650</name>
</gene>
<dbReference type="InterPro" id="IPR018762">
    <property type="entry name" value="ChpT_C"/>
</dbReference>
<dbReference type="RefSeq" id="WP_015495105.1">
    <property type="nucleotide sequence ID" value="NC_020908.1"/>
</dbReference>
<organism evidence="2 3">
    <name type="scientific">Octadecabacter arcticus 238</name>
    <dbReference type="NCBI Taxonomy" id="391616"/>
    <lineage>
        <taxon>Bacteria</taxon>
        <taxon>Pseudomonadati</taxon>
        <taxon>Pseudomonadota</taxon>
        <taxon>Alphaproteobacteria</taxon>
        <taxon>Rhodobacterales</taxon>
        <taxon>Roseobacteraceae</taxon>
        <taxon>Octadecabacter</taxon>
    </lineage>
</organism>
<evidence type="ECO:0000313" key="3">
    <source>
        <dbReference type="Proteomes" id="UP000004688"/>
    </source>
</evidence>
<reference evidence="2 3" key="1">
    <citation type="journal article" date="2013" name="PLoS ONE">
        <title>Poles Apart: Arctic and Antarctic Octadecabacter strains Share High Genome Plasticity and a New Type of Xanthorhodopsin.</title>
        <authorList>
            <person name="Vollmers J."/>
            <person name="Voget S."/>
            <person name="Dietrich S."/>
            <person name="Gollnow K."/>
            <person name="Smits M."/>
            <person name="Meyer K."/>
            <person name="Brinkhoff T."/>
            <person name="Simon M."/>
            <person name="Daniel R."/>
        </authorList>
    </citation>
    <scope>NUCLEOTIDE SEQUENCE [LARGE SCALE GENOMIC DNA]</scope>
    <source>
        <strain evidence="2 3">238</strain>
    </source>
</reference>